<evidence type="ECO:0008006" key="4">
    <source>
        <dbReference type="Google" id="ProtNLM"/>
    </source>
</evidence>
<dbReference type="HOGENOM" id="CLU_110241_0_0_10"/>
<gene>
    <name evidence="3" type="ordered locus">Cphamn1_2350</name>
</gene>
<evidence type="ECO:0000256" key="2">
    <source>
        <dbReference type="SAM" id="SignalP"/>
    </source>
</evidence>
<name>B3EPB2_CHLPB</name>
<protein>
    <recommendedName>
        <fullName evidence="4">Tetratricopeptide TPR_2 repeat protein</fullName>
    </recommendedName>
</protein>
<dbReference type="EMBL" id="CP001101">
    <property type="protein sequence ID" value="ACE05251.1"/>
    <property type="molecule type" value="Genomic_DNA"/>
</dbReference>
<evidence type="ECO:0000256" key="1">
    <source>
        <dbReference type="SAM" id="MobiDB-lite"/>
    </source>
</evidence>
<feature type="chain" id="PRO_5002787981" description="Tetratricopeptide TPR_2 repeat protein" evidence="2">
    <location>
        <begin position="24"/>
        <end position="217"/>
    </location>
</feature>
<dbReference type="KEGG" id="cpb:Cphamn1_2350"/>
<feature type="compositionally biased region" description="Polar residues" evidence="1">
    <location>
        <begin position="171"/>
        <end position="183"/>
    </location>
</feature>
<reference evidence="3" key="1">
    <citation type="submission" date="2008-06" db="EMBL/GenBank/DDBJ databases">
        <title>Complete sequence of Chlorobium phaeobacteroides BS1.</title>
        <authorList>
            <consortium name="US DOE Joint Genome Institute"/>
            <person name="Lucas S."/>
            <person name="Copeland A."/>
            <person name="Lapidus A."/>
            <person name="Glavina del Rio T."/>
            <person name="Dalin E."/>
            <person name="Tice H."/>
            <person name="Bruce D."/>
            <person name="Goodwin L."/>
            <person name="Pitluck S."/>
            <person name="Schmutz J."/>
            <person name="Larimer F."/>
            <person name="Land M."/>
            <person name="Hauser L."/>
            <person name="Kyrpides N."/>
            <person name="Ovchinnikova G."/>
            <person name="Li T."/>
            <person name="Liu Z."/>
            <person name="Zhao F."/>
            <person name="Overmann J."/>
            <person name="Bryant D.A."/>
            <person name="Richardson P."/>
        </authorList>
    </citation>
    <scope>NUCLEOTIDE SEQUENCE [LARGE SCALE GENOMIC DNA]</scope>
    <source>
        <strain evidence="3">BS1</strain>
    </source>
</reference>
<dbReference type="Gene3D" id="1.25.40.10">
    <property type="entry name" value="Tetratricopeptide repeat domain"/>
    <property type="match status" value="1"/>
</dbReference>
<dbReference type="OrthoDB" id="595483at2"/>
<feature type="signal peptide" evidence="2">
    <location>
        <begin position="1"/>
        <end position="23"/>
    </location>
</feature>
<dbReference type="InterPro" id="IPR011990">
    <property type="entry name" value="TPR-like_helical_dom_sf"/>
</dbReference>
<sequence>MLCLHAATLLISLMMFSFSSAPADDGKLRNANKRYEESQFTLAAFLYRKVIREEPRSRNADIASFNLGNTLFRSKRYAEAGIQFRKTALMDSQPERFRADARFNAGNTYAQLSLLRQEKEEKTALLQASLKEYRSALLMKPDDQESKINYEIILRRLQSLTSFPPKKEQTPDTPSAGSRSAAASNILLQSAKEEGRVLRNSYHAAPKKNNALLQKDW</sequence>
<dbReference type="SUPFAM" id="SSF48452">
    <property type="entry name" value="TPR-like"/>
    <property type="match status" value="1"/>
</dbReference>
<dbReference type="eggNOG" id="COG1729">
    <property type="taxonomic scope" value="Bacteria"/>
</dbReference>
<dbReference type="AlphaFoldDB" id="B3EPB2"/>
<accession>B3EPB2</accession>
<organism evidence="3">
    <name type="scientific">Chlorobium phaeobacteroides (strain BS1)</name>
    <dbReference type="NCBI Taxonomy" id="331678"/>
    <lineage>
        <taxon>Bacteria</taxon>
        <taxon>Pseudomonadati</taxon>
        <taxon>Chlorobiota</taxon>
        <taxon>Chlorobiia</taxon>
        <taxon>Chlorobiales</taxon>
        <taxon>Chlorobiaceae</taxon>
        <taxon>Chlorobium/Pelodictyon group</taxon>
        <taxon>Chlorobium</taxon>
    </lineage>
</organism>
<feature type="region of interest" description="Disordered" evidence="1">
    <location>
        <begin position="162"/>
        <end position="183"/>
    </location>
</feature>
<keyword evidence="2" id="KW-0732">Signal</keyword>
<evidence type="ECO:0000313" key="3">
    <source>
        <dbReference type="EMBL" id="ACE05251.1"/>
    </source>
</evidence>
<proteinExistence type="predicted"/>
<dbReference type="STRING" id="331678.Cphamn1_2350"/>